<dbReference type="Pfam" id="PF00149">
    <property type="entry name" value="Metallophos"/>
    <property type="match status" value="1"/>
</dbReference>
<evidence type="ECO:0000259" key="1">
    <source>
        <dbReference type="Pfam" id="PF00149"/>
    </source>
</evidence>
<organism evidence="2 3">
    <name type="scientific">Pseudobutyrivibrio xylanivorans</name>
    <dbReference type="NCBI Taxonomy" id="185007"/>
    <lineage>
        <taxon>Bacteria</taxon>
        <taxon>Bacillati</taxon>
        <taxon>Bacillota</taxon>
        <taxon>Clostridia</taxon>
        <taxon>Lachnospirales</taxon>
        <taxon>Lachnospiraceae</taxon>
        <taxon>Pseudobutyrivibrio</taxon>
    </lineage>
</organism>
<dbReference type="EMBL" id="FMWK01000011">
    <property type="protein sequence ID" value="SCZ79906.1"/>
    <property type="molecule type" value="Genomic_DNA"/>
</dbReference>
<sequence length="251" mass="29390">MIYITGDCHADFRRFSIKNFPEQREMTKDDYIIICGDFGGVWNRFEESPEETNKLDWLDERPFTTLFVDGNHENFDRLMAYPVEKWNGGNVHRIRKSVIHLMRGQVFELDGKTIFTFGGASSHDIDGGILDISDPDFHRKRKLLDREWIPYRINHLSWWENELPDAEEMEEGVRNLAAHDNCVDYIVTHCCSSSTQAVIGGGKFTTDVATRYLEDIKQSVKFKKWFFGHYHDNKNVNADEILIYEQIIRIS</sequence>
<dbReference type="Gene3D" id="3.60.21.10">
    <property type="match status" value="1"/>
</dbReference>
<dbReference type="SUPFAM" id="SSF56300">
    <property type="entry name" value="Metallo-dependent phosphatases"/>
    <property type="match status" value="1"/>
</dbReference>
<dbReference type="RefSeq" id="WP_028247757.1">
    <property type="nucleotide sequence ID" value="NZ_FMWK01000011.1"/>
</dbReference>
<protein>
    <submittedName>
        <fullName evidence="2">Calcineurin-like phosphoesterase</fullName>
    </submittedName>
</protein>
<accession>A0A1G5S0U0</accession>
<gene>
    <name evidence="2" type="ORF">SAMN02910350_02014</name>
</gene>
<name>A0A1G5S0U0_PSEXY</name>
<dbReference type="InterPro" id="IPR004843">
    <property type="entry name" value="Calcineurin-like_PHP"/>
</dbReference>
<proteinExistence type="predicted"/>
<dbReference type="InterPro" id="IPR029052">
    <property type="entry name" value="Metallo-depent_PP-like"/>
</dbReference>
<dbReference type="CDD" id="cd00838">
    <property type="entry name" value="MPP_superfamily"/>
    <property type="match status" value="1"/>
</dbReference>
<evidence type="ECO:0000313" key="3">
    <source>
        <dbReference type="Proteomes" id="UP000199428"/>
    </source>
</evidence>
<feature type="domain" description="Calcineurin-like phosphoesterase" evidence="1">
    <location>
        <begin position="2"/>
        <end position="232"/>
    </location>
</feature>
<evidence type="ECO:0000313" key="2">
    <source>
        <dbReference type="EMBL" id="SCZ79906.1"/>
    </source>
</evidence>
<dbReference type="GO" id="GO:0016787">
    <property type="term" value="F:hydrolase activity"/>
    <property type="evidence" value="ECO:0007669"/>
    <property type="project" value="InterPro"/>
</dbReference>
<reference evidence="2 3" key="1">
    <citation type="submission" date="2016-10" db="EMBL/GenBank/DDBJ databases">
        <authorList>
            <person name="de Groot N.N."/>
        </authorList>
    </citation>
    <scope>NUCLEOTIDE SEQUENCE [LARGE SCALE GENOMIC DNA]</scope>
    <source>
        <strain evidence="2 3">DSM 10317</strain>
    </source>
</reference>
<dbReference type="Proteomes" id="UP000199428">
    <property type="component" value="Unassembled WGS sequence"/>
</dbReference>
<dbReference type="AlphaFoldDB" id="A0A1G5S0U0"/>